<sequence length="62" mass="6540">MSGAEIWNWLKENSLAAAAAAAVVAAVAYALRAPTVAAFSVMLVGLLLILRAERDRQRAGRS</sequence>
<proteinExistence type="predicted"/>
<keyword evidence="3" id="KW-1185">Reference proteome</keyword>
<evidence type="ECO:0000313" key="3">
    <source>
        <dbReference type="Proteomes" id="UP001519924"/>
    </source>
</evidence>
<dbReference type="EMBL" id="JAHZUY010000058">
    <property type="protein sequence ID" value="MBW8270900.1"/>
    <property type="molecule type" value="Genomic_DNA"/>
</dbReference>
<dbReference type="RefSeq" id="WP_220118680.1">
    <property type="nucleotide sequence ID" value="NZ_JAHZUY010000058.1"/>
</dbReference>
<evidence type="ECO:0000256" key="1">
    <source>
        <dbReference type="SAM" id="Phobius"/>
    </source>
</evidence>
<gene>
    <name evidence="2" type="ORF">K1J50_15555</name>
</gene>
<name>A0ABS7F5L3_9PROT</name>
<evidence type="ECO:0000313" key="2">
    <source>
        <dbReference type="EMBL" id="MBW8270900.1"/>
    </source>
</evidence>
<reference evidence="2 3" key="1">
    <citation type="submission" date="2021-08" db="EMBL/GenBank/DDBJ databases">
        <title>Caldovatus sediminis gen. nov., sp. nov., a moderately thermophilic bacterium isolated from a hot spring.</title>
        <authorList>
            <person name="Hu C.-J."/>
            <person name="Li W.-J."/>
            <person name="Xian W.-D."/>
        </authorList>
    </citation>
    <scope>NUCLEOTIDE SEQUENCE [LARGE SCALE GENOMIC DNA]</scope>
    <source>
        <strain evidence="2 3">SYSU G05006</strain>
    </source>
</reference>
<feature type="transmembrane region" description="Helical" evidence="1">
    <location>
        <begin position="36"/>
        <end position="52"/>
    </location>
</feature>
<keyword evidence="1" id="KW-0472">Membrane</keyword>
<keyword evidence="1" id="KW-0812">Transmembrane</keyword>
<keyword evidence="1" id="KW-1133">Transmembrane helix</keyword>
<comment type="caution">
    <text evidence="2">The sequence shown here is derived from an EMBL/GenBank/DDBJ whole genome shotgun (WGS) entry which is preliminary data.</text>
</comment>
<dbReference type="Proteomes" id="UP001519924">
    <property type="component" value="Unassembled WGS sequence"/>
</dbReference>
<protein>
    <submittedName>
        <fullName evidence="2">Uncharacterized protein</fullName>
    </submittedName>
</protein>
<accession>A0ABS7F5L3</accession>
<organism evidence="2 3">
    <name type="scientific">Caldovatus aquaticus</name>
    <dbReference type="NCBI Taxonomy" id="2865671"/>
    <lineage>
        <taxon>Bacteria</taxon>
        <taxon>Pseudomonadati</taxon>
        <taxon>Pseudomonadota</taxon>
        <taxon>Alphaproteobacteria</taxon>
        <taxon>Acetobacterales</taxon>
        <taxon>Roseomonadaceae</taxon>
        <taxon>Caldovatus</taxon>
    </lineage>
</organism>